<dbReference type="PANTHER" id="PTHR43673:SF10">
    <property type="entry name" value="NADH DEHYDROGENASE_NAD(P)H NITROREDUCTASE XCC3605-RELATED"/>
    <property type="match status" value="1"/>
</dbReference>
<gene>
    <name evidence="4" type="ORF">MM213_14110</name>
</gene>
<evidence type="ECO:0000256" key="2">
    <source>
        <dbReference type="ARBA" id="ARBA00023002"/>
    </source>
</evidence>
<dbReference type="PANTHER" id="PTHR43673">
    <property type="entry name" value="NAD(P)H NITROREDUCTASE YDGI-RELATED"/>
    <property type="match status" value="1"/>
</dbReference>
<sequence>MLKSLLKKIIPERGIWFLAESLESFKFFINRIIKSNTFFVAISLSFNKNYIREHKAFLEGAFIYENSRKKNSLNIHFLRRNVHRIEKGMIMRPRRSEFAVRFIYQTVVAFKVLVENNKNDFLRSEFDWSFQVLDQYFKIVSSQNVNYIKANEIFKSLSEHFNVDKATVKLPFPNSNAISKVTFDDFLDLNISRKSVRWFSKKTVPSELINKALNVALQSPSSCNRLPYRYFISNTDLKLTNEIANVSPGTIGWSENIPAIAVLVGQQRAFSNVANRHSIYVDSCLSVMPFVLALESLGLRTCLINWADIPENEDKMKGLLGLGEDEKVIVSIAIGYPEHEGYVAYSQRKYINEISQFI</sequence>
<dbReference type="Pfam" id="PF00881">
    <property type="entry name" value="Nitroreductase"/>
    <property type="match status" value="1"/>
</dbReference>
<keyword evidence="5" id="KW-1185">Reference proteome</keyword>
<dbReference type="EMBL" id="JAKZGO010000012">
    <property type="protein sequence ID" value="MCH7414630.1"/>
    <property type="molecule type" value="Genomic_DNA"/>
</dbReference>
<accession>A0ABS9VF27</accession>
<name>A0ABS9VF27_9BACT</name>
<protein>
    <submittedName>
        <fullName evidence="4">Nitroreductase family protein</fullName>
    </submittedName>
</protein>
<dbReference type="Gene3D" id="3.40.109.10">
    <property type="entry name" value="NADH Oxidase"/>
    <property type="match status" value="1"/>
</dbReference>
<keyword evidence="2" id="KW-0560">Oxidoreductase</keyword>
<dbReference type="Proteomes" id="UP001165430">
    <property type="component" value="Unassembled WGS sequence"/>
</dbReference>
<dbReference type="InterPro" id="IPR029479">
    <property type="entry name" value="Nitroreductase"/>
</dbReference>
<evidence type="ECO:0000313" key="4">
    <source>
        <dbReference type="EMBL" id="MCH7414630.1"/>
    </source>
</evidence>
<organism evidence="4 5">
    <name type="scientific">Belliella alkalica</name>
    <dbReference type="NCBI Taxonomy" id="1730871"/>
    <lineage>
        <taxon>Bacteria</taxon>
        <taxon>Pseudomonadati</taxon>
        <taxon>Bacteroidota</taxon>
        <taxon>Cytophagia</taxon>
        <taxon>Cytophagales</taxon>
        <taxon>Cyclobacteriaceae</taxon>
        <taxon>Belliella</taxon>
    </lineage>
</organism>
<evidence type="ECO:0000256" key="1">
    <source>
        <dbReference type="ARBA" id="ARBA00007118"/>
    </source>
</evidence>
<dbReference type="CDD" id="cd02062">
    <property type="entry name" value="Nitro_FMN_reductase"/>
    <property type="match status" value="1"/>
</dbReference>
<feature type="domain" description="Nitroreductase" evidence="3">
    <location>
        <begin position="192"/>
        <end position="336"/>
    </location>
</feature>
<proteinExistence type="inferred from homology"/>
<comment type="similarity">
    <text evidence="1">Belongs to the nitroreductase family.</text>
</comment>
<dbReference type="RefSeq" id="WP_241413223.1">
    <property type="nucleotide sequence ID" value="NZ_JAKZGO010000012.1"/>
</dbReference>
<dbReference type="InterPro" id="IPR000415">
    <property type="entry name" value="Nitroreductase-like"/>
</dbReference>
<dbReference type="SUPFAM" id="SSF55469">
    <property type="entry name" value="FMN-dependent nitroreductase-like"/>
    <property type="match status" value="1"/>
</dbReference>
<comment type="caution">
    <text evidence="4">The sequence shown here is derived from an EMBL/GenBank/DDBJ whole genome shotgun (WGS) entry which is preliminary data.</text>
</comment>
<evidence type="ECO:0000259" key="3">
    <source>
        <dbReference type="Pfam" id="PF00881"/>
    </source>
</evidence>
<evidence type="ECO:0000313" key="5">
    <source>
        <dbReference type="Proteomes" id="UP001165430"/>
    </source>
</evidence>
<reference evidence="4" key="1">
    <citation type="submission" date="2022-03" db="EMBL/GenBank/DDBJ databases">
        <title>De novo assembled genomes of Belliella spp. (Cyclobacteriaceae) strains.</title>
        <authorList>
            <person name="Szabo A."/>
            <person name="Korponai K."/>
            <person name="Felfoldi T."/>
        </authorList>
    </citation>
    <scope>NUCLEOTIDE SEQUENCE</scope>
    <source>
        <strain evidence="4">DSM 111903</strain>
    </source>
</reference>